<dbReference type="InterPro" id="IPR043129">
    <property type="entry name" value="ATPase_NBD"/>
</dbReference>
<dbReference type="Gene3D" id="2.60.34.10">
    <property type="entry name" value="Substrate Binding Domain Of DNAk, Chain A, domain 1"/>
    <property type="match status" value="1"/>
</dbReference>
<evidence type="ECO:0000256" key="2">
    <source>
        <dbReference type="ARBA" id="ARBA00022840"/>
    </source>
</evidence>
<dbReference type="GO" id="GO:0140662">
    <property type="term" value="F:ATP-dependent protein folding chaperone"/>
    <property type="evidence" value="ECO:0007669"/>
    <property type="project" value="InterPro"/>
</dbReference>
<dbReference type="SUPFAM" id="SSF100920">
    <property type="entry name" value="Heat shock protein 70kD (HSP70), peptide-binding domain"/>
    <property type="match status" value="1"/>
</dbReference>
<protein>
    <recommendedName>
        <fullName evidence="4">Chaperone protein DnaK</fullName>
    </recommendedName>
</protein>
<evidence type="ECO:0000313" key="3">
    <source>
        <dbReference type="EMBL" id="GAG73230.1"/>
    </source>
</evidence>
<dbReference type="InterPro" id="IPR013126">
    <property type="entry name" value="Hsp_70_fam"/>
</dbReference>
<accession>X0ZTT1</accession>
<dbReference type="Gene3D" id="3.30.420.40">
    <property type="match status" value="1"/>
</dbReference>
<dbReference type="AlphaFoldDB" id="X0ZTT1"/>
<dbReference type="SUPFAM" id="SSF53067">
    <property type="entry name" value="Actin-like ATPase domain"/>
    <property type="match status" value="1"/>
</dbReference>
<feature type="non-terminal residue" evidence="3">
    <location>
        <position position="1"/>
    </location>
</feature>
<evidence type="ECO:0000256" key="1">
    <source>
        <dbReference type="ARBA" id="ARBA00022741"/>
    </source>
</evidence>
<proteinExistence type="predicted"/>
<dbReference type="GO" id="GO:0005524">
    <property type="term" value="F:ATP binding"/>
    <property type="evidence" value="ECO:0007669"/>
    <property type="project" value="UniProtKB-KW"/>
</dbReference>
<dbReference type="InterPro" id="IPR029047">
    <property type="entry name" value="HSP70_peptide-bd_sf"/>
</dbReference>
<gene>
    <name evidence="3" type="ORF">S01H4_02413</name>
</gene>
<name>X0ZTT1_9ZZZZ</name>
<dbReference type="InterPro" id="IPR018181">
    <property type="entry name" value="Heat_shock_70_CS"/>
</dbReference>
<dbReference type="Pfam" id="PF00012">
    <property type="entry name" value="HSP70"/>
    <property type="match status" value="1"/>
</dbReference>
<organism evidence="3">
    <name type="scientific">marine sediment metagenome</name>
    <dbReference type="NCBI Taxonomy" id="412755"/>
    <lineage>
        <taxon>unclassified sequences</taxon>
        <taxon>metagenomes</taxon>
        <taxon>ecological metagenomes</taxon>
    </lineage>
</organism>
<keyword evidence="2" id="KW-0067">ATP-binding</keyword>
<evidence type="ECO:0008006" key="4">
    <source>
        <dbReference type="Google" id="ProtNLM"/>
    </source>
</evidence>
<comment type="caution">
    <text evidence="3">The sequence shown here is derived from an EMBL/GenBank/DDBJ whole genome shotgun (WGS) entry which is preliminary data.</text>
</comment>
<sequence length="193" mass="21043">TADANGPKHLEVKITRAKFEQLTADLTDRCKEPLEKALEESGLKTSDIDEVILVGGATRMPVIQKLVKDYTGKEPHKGVNPDEVVAVGAAIQAGVLKGDVKDIVLLDVTPLSLGIETLGAVMTRSLNILSEAAMASWRIPNFSLKSLMGWKNFSMYCIKATRVPRVRRLAITFCPPYQIIRATARVPMIVTTG</sequence>
<keyword evidence="1" id="KW-0547">Nucleotide-binding</keyword>
<reference evidence="3" key="1">
    <citation type="journal article" date="2014" name="Front. Microbiol.">
        <title>High frequency of phylogenetically diverse reductive dehalogenase-homologous genes in deep subseafloor sedimentary metagenomes.</title>
        <authorList>
            <person name="Kawai M."/>
            <person name="Futagami T."/>
            <person name="Toyoda A."/>
            <person name="Takaki Y."/>
            <person name="Nishi S."/>
            <person name="Hori S."/>
            <person name="Arai W."/>
            <person name="Tsubouchi T."/>
            <person name="Morono Y."/>
            <person name="Uchiyama I."/>
            <person name="Ito T."/>
            <person name="Fujiyama A."/>
            <person name="Inagaki F."/>
            <person name="Takami H."/>
        </authorList>
    </citation>
    <scope>NUCLEOTIDE SEQUENCE</scope>
    <source>
        <strain evidence="3">Expedition CK06-06</strain>
    </source>
</reference>
<dbReference type="PANTHER" id="PTHR19375">
    <property type="entry name" value="HEAT SHOCK PROTEIN 70KDA"/>
    <property type="match status" value="1"/>
</dbReference>
<dbReference type="PRINTS" id="PR00301">
    <property type="entry name" value="HEATSHOCK70"/>
</dbReference>
<dbReference type="EMBL" id="BART01000521">
    <property type="protein sequence ID" value="GAG73230.1"/>
    <property type="molecule type" value="Genomic_DNA"/>
</dbReference>
<dbReference type="PROSITE" id="PS01036">
    <property type="entry name" value="HSP70_3"/>
    <property type="match status" value="1"/>
</dbReference>